<evidence type="ECO:0000313" key="1">
    <source>
        <dbReference type="EMBL" id="WWX21659.1"/>
    </source>
</evidence>
<evidence type="ECO:0008006" key="3">
    <source>
        <dbReference type="Google" id="ProtNLM"/>
    </source>
</evidence>
<dbReference type="RefSeq" id="WP_338667322.1">
    <property type="nucleotide sequence ID" value="NZ_CP146609.1"/>
</dbReference>
<evidence type="ECO:0000313" key="2">
    <source>
        <dbReference type="Proteomes" id="UP001385389"/>
    </source>
</evidence>
<name>A0ABZ2IXI6_9BACT</name>
<organism evidence="1 2">
    <name type="scientific">Pseudodesulfovibrio methanolicus</name>
    <dbReference type="NCBI Taxonomy" id="3126690"/>
    <lineage>
        <taxon>Bacteria</taxon>
        <taxon>Pseudomonadati</taxon>
        <taxon>Thermodesulfobacteriota</taxon>
        <taxon>Desulfovibrionia</taxon>
        <taxon>Desulfovibrionales</taxon>
        <taxon>Desulfovibrionaceae</taxon>
    </lineage>
</organism>
<gene>
    <name evidence="1" type="ORF">V8V93_14575</name>
</gene>
<dbReference type="Proteomes" id="UP001385389">
    <property type="component" value="Chromosome"/>
</dbReference>
<sequence length="169" mass="19000">MLKLTVLAGQEWTYGSIAYELGLSSSVVHSAVKRAIQAQLFNEHERRPRFKALEEFLIHGVKYAFVPDVGSLTRGIPTAFAAPVFRGEFGSFDEDMNIYVWPHPRGEHRGMGLSPLHKSVPEAVERDQALHDALAVLDALRIGRAREQRFAENILREMLHHAKAQVSIC</sequence>
<protein>
    <recommendedName>
        <fullName evidence="3">MarR family transcriptional regulator</fullName>
    </recommendedName>
</protein>
<accession>A0ABZ2IXI6</accession>
<reference evidence="1 2" key="1">
    <citation type="submission" date="2024-03" db="EMBL/GenBank/DDBJ databases">
        <title>Phenotype and Genome Characterization of a Sulfate-Reducing Bacterium Pseudodesulfovibrio sp. strain 5S69, isolated from Petroleum Reservoir in Tatarstan (Russia).</title>
        <authorList>
            <person name="Bidzhieva S.K."/>
            <person name="Kadnikov V."/>
            <person name="Tourova T.P."/>
            <person name="Samigullina S.R."/>
            <person name="Sokolova D.S."/>
            <person name="Poltaraus A.B."/>
            <person name="Avtukh A.N."/>
            <person name="Tereshina V.M."/>
            <person name="Mardanov A.V."/>
            <person name="Nazina T.N."/>
        </authorList>
    </citation>
    <scope>NUCLEOTIDE SEQUENCE [LARGE SCALE GENOMIC DNA]</scope>
    <source>
        <strain evidence="1 2">5S69</strain>
    </source>
</reference>
<proteinExistence type="predicted"/>
<keyword evidence="2" id="KW-1185">Reference proteome</keyword>
<dbReference type="EMBL" id="CP146609">
    <property type="protein sequence ID" value="WWX21659.1"/>
    <property type="molecule type" value="Genomic_DNA"/>
</dbReference>